<dbReference type="KEGG" id="aht:ANTHELSMS3_03775"/>
<keyword evidence="2" id="KW-1185">Reference proteome</keyword>
<name>A0A222E893_9RHOB</name>
<dbReference type="RefSeq" id="WP_094036183.1">
    <property type="nucleotide sequence ID" value="NZ_CP022540.1"/>
</dbReference>
<evidence type="ECO:0000313" key="1">
    <source>
        <dbReference type="EMBL" id="ASP22396.1"/>
    </source>
</evidence>
<accession>A0A222E893</accession>
<reference evidence="1 2" key="1">
    <citation type="submission" date="2017-07" db="EMBL/GenBank/DDBJ databases">
        <title>Genome Sequence of Antarctobacter heliothermus Strain SMS3 Isolated from a culture of the Diatom Skeletonema marinoi.</title>
        <authorList>
            <person name="Topel M."/>
            <person name="Pinder M.I.M."/>
            <person name="Johansson O.N."/>
            <person name="Kourtchenko O."/>
            <person name="Godhe A."/>
            <person name="Clarke A.K."/>
        </authorList>
    </citation>
    <scope>NUCLEOTIDE SEQUENCE [LARGE SCALE GENOMIC DNA]</scope>
    <source>
        <strain evidence="1 2">SMS3</strain>
    </source>
</reference>
<dbReference type="Proteomes" id="UP000203589">
    <property type="component" value="Chromosome"/>
</dbReference>
<proteinExistence type="predicted"/>
<sequence length="221" mass="24070">MSFDYPYAGLILPDAQDLSPTPYLESAARVLARLFPQDDRGAPTECDGMRVFGDHIGIAVIPEEQSDYGPRVRLEVVTTDGRPPDETDAARLLSDTVYEALEHSSADILEWYSPGVLIDREDFVRLRKFVSPRRIGHIDSTVEDALFESANAAQGICGTLYPEASDDAPQDTAADLPPETPPARSGFFGLRRVGQMAAVTGLLAVLTSTGQVQLLFSQFLP</sequence>
<dbReference type="AlphaFoldDB" id="A0A222E893"/>
<gene>
    <name evidence="1" type="ORF">ANTHELSMS3_03775</name>
</gene>
<organism evidence="1 2">
    <name type="scientific">Antarctobacter heliothermus</name>
    <dbReference type="NCBI Taxonomy" id="74033"/>
    <lineage>
        <taxon>Bacteria</taxon>
        <taxon>Pseudomonadati</taxon>
        <taxon>Pseudomonadota</taxon>
        <taxon>Alphaproteobacteria</taxon>
        <taxon>Rhodobacterales</taxon>
        <taxon>Roseobacteraceae</taxon>
        <taxon>Antarctobacter</taxon>
    </lineage>
</organism>
<evidence type="ECO:0000313" key="2">
    <source>
        <dbReference type="Proteomes" id="UP000203589"/>
    </source>
</evidence>
<protein>
    <submittedName>
        <fullName evidence="1">Uncharacterized protein</fullName>
    </submittedName>
</protein>
<dbReference type="EMBL" id="CP022540">
    <property type="protein sequence ID" value="ASP22396.1"/>
    <property type="molecule type" value="Genomic_DNA"/>
</dbReference>
<dbReference type="OrthoDB" id="7831789at2"/>